<dbReference type="CDD" id="cd04664">
    <property type="entry name" value="NUDIX_DHNTPase_like"/>
    <property type="match status" value="1"/>
</dbReference>
<dbReference type="GO" id="GO:0016787">
    <property type="term" value="F:hydrolase activity"/>
    <property type="evidence" value="ECO:0007669"/>
    <property type="project" value="UniProtKB-KW"/>
</dbReference>
<comment type="caution">
    <text evidence="3">The sequence shown here is derived from an EMBL/GenBank/DDBJ whole genome shotgun (WGS) entry which is preliminary data.</text>
</comment>
<keyword evidence="4" id="KW-1185">Reference proteome</keyword>
<dbReference type="InterPro" id="IPR000086">
    <property type="entry name" value="NUDIX_hydrolase_dom"/>
</dbReference>
<accession>A0A9X2L5E7</accession>
<dbReference type="InterPro" id="IPR020084">
    <property type="entry name" value="NUDIX_hydrolase_CS"/>
</dbReference>
<evidence type="ECO:0000256" key="1">
    <source>
        <dbReference type="ARBA" id="ARBA00022801"/>
    </source>
</evidence>
<dbReference type="EMBL" id="JANDBC010000003">
    <property type="protein sequence ID" value="MCP9292701.1"/>
    <property type="molecule type" value="Genomic_DNA"/>
</dbReference>
<gene>
    <name evidence="3" type="ORF">NM125_14020</name>
</gene>
<feature type="domain" description="Nudix hydrolase" evidence="2">
    <location>
        <begin position="1"/>
        <end position="137"/>
    </location>
</feature>
<keyword evidence="1" id="KW-0378">Hydrolase</keyword>
<proteinExistence type="predicted"/>
<dbReference type="Pfam" id="PF00293">
    <property type="entry name" value="NUDIX"/>
    <property type="match status" value="1"/>
</dbReference>
<protein>
    <submittedName>
        <fullName evidence="3">NUDIX pyrophosphatase</fullName>
    </submittedName>
</protein>
<evidence type="ECO:0000259" key="2">
    <source>
        <dbReference type="PROSITE" id="PS51462"/>
    </source>
</evidence>
<dbReference type="AlphaFoldDB" id="A0A9X2L5E7"/>
<evidence type="ECO:0000313" key="4">
    <source>
        <dbReference type="Proteomes" id="UP001139125"/>
    </source>
</evidence>
<sequence>MKKLIDVYPYKMKGGQPLFLIFKRSSEKIYGNQWRMVGGKVKEGESSWEGALRELKEETGLVPVKFWTIPSVNQFYEAKSDTTHTIPAFAAELSGNEEITLDDEHSEYKWVSIEGIEPYISWPEQRRLMKMTHDILTDQFLQILPEWIIDIS</sequence>
<dbReference type="InterPro" id="IPR015797">
    <property type="entry name" value="NUDIX_hydrolase-like_dom_sf"/>
</dbReference>
<dbReference type="PROSITE" id="PS51462">
    <property type="entry name" value="NUDIX"/>
    <property type="match status" value="1"/>
</dbReference>
<dbReference type="Proteomes" id="UP001139125">
    <property type="component" value="Unassembled WGS sequence"/>
</dbReference>
<evidence type="ECO:0000313" key="3">
    <source>
        <dbReference type="EMBL" id="MCP9292701.1"/>
    </source>
</evidence>
<dbReference type="PROSITE" id="PS00893">
    <property type="entry name" value="NUDIX_BOX"/>
    <property type="match status" value="1"/>
</dbReference>
<name>A0A9X2L5E7_9BACT</name>
<dbReference type="PANTHER" id="PTHR43736:SF1">
    <property type="entry name" value="DIHYDRONEOPTERIN TRIPHOSPHATE DIPHOSPHATASE"/>
    <property type="match status" value="1"/>
</dbReference>
<dbReference type="PANTHER" id="PTHR43736">
    <property type="entry name" value="ADP-RIBOSE PYROPHOSPHATASE"/>
    <property type="match status" value="1"/>
</dbReference>
<organism evidence="3 4">
    <name type="scientific">Gracilimonas sediminicola</name>
    <dbReference type="NCBI Taxonomy" id="2952158"/>
    <lineage>
        <taxon>Bacteria</taxon>
        <taxon>Pseudomonadati</taxon>
        <taxon>Balneolota</taxon>
        <taxon>Balneolia</taxon>
        <taxon>Balneolales</taxon>
        <taxon>Balneolaceae</taxon>
        <taxon>Gracilimonas</taxon>
    </lineage>
</organism>
<dbReference type="RefSeq" id="WP_255135599.1">
    <property type="nucleotide sequence ID" value="NZ_JANDBC010000003.1"/>
</dbReference>
<dbReference type="Gene3D" id="3.90.79.10">
    <property type="entry name" value="Nucleoside Triphosphate Pyrophosphohydrolase"/>
    <property type="match status" value="1"/>
</dbReference>
<dbReference type="SUPFAM" id="SSF55811">
    <property type="entry name" value="Nudix"/>
    <property type="match status" value="1"/>
</dbReference>
<reference evidence="3" key="1">
    <citation type="submission" date="2022-06" db="EMBL/GenBank/DDBJ databases">
        <title>Gracilimonas sp. CAU 1638 isolated from sea sediment.</title>
        <authorList>
            <person name="Kim W."/>
        </authorList>
    </citation>
    <scope>NUCLEOTIDE SEQUENCE</scope>
    <source>
        <strain evidence="3">CAU 1638</strain>
    </source>
</reference>